<dbReference type="PANTHER" id="PTHR36978:SF4">
    <property type="entry name" value="P-LOOP CONTAINING NUCLEOSIDE TRIPHOSPHATE HYDROLASE PROTEIN"/>
    <property type="match status" value="1"/>
</dbReference>
<accession>A0AA39LC16</accession>
<feature type="transmembrane region" description="Helical" evidence="1">
    <location>
        <begin position="247"/>
        <end position="269"/>
    </location>
</feature>
<gene>
    <name evidence="2" type="ORF">NLU13_1211</name>
</gene>
<dbReference type="InterPro" id="IPR027417">
    <property type="entry name" value="P-loop_NTPase"/>
</dbReference>
<dbReference type="PANTHER" id="PTHR36978">
    <property type="entry name" value="P-LOOP CONTAINING NUCLEOTIDE TRIPHOSPHATE HYDROLASE"/>
    <property type="match status" value="1"/>
</dbReference>
<proteinExistence type="predicted"/>
<keyword evidence="1" id="KW-1133">Transmembrane helix</keyword>
<dbReference type="Pfam" id="PF17784">
    <property type="entry name" value="Sulfotransfer_4"/>
    <property type="match status" value="1"/>
</dbReference>
<organism evidence="2 3">
    <name type="scientific">Sarocladium strictum</name>
    <name type="common">Black bundle disease fungus</name>
    <name type="synonym">Acremonium strictum</name>
    <dbReference type="NCBI Taxonomy" id="5046"/>
    <lineage>
        <taxon>Eukaryota</taxon>
        <taxon>Fungi</taxon>
        <taxon>Dikarya</taxon>
        <taxon>Ascomycota</taxon>
        <taxon>Pezizomycotina</taxon>
        <taxon>Sordariomycetes</taxon>
        <taxon>Hypocreomycetidae</taxon>
        <taxon>Hypocreales</taxon>
        <taxon>Sarocladiaceae</taxon>
        <taxon>Sarocladium</taxon>
    </lineage>
</organism>
<sequence>MGSYTTGGKPHREMQVLALGLPRTGSMSMARALTILGYRDVYHTINALDNPHDWEVFDRASDAFFPSLPTHDPTISFTRADWDQLWGPCEATTEVASLFAPHLIEAYPAAKVVLVTREYDPWLRSVEEGIFGAFWSWPAEISIEWLEPLLGSAAGRTSRKLVLGFFEARDVDEARKNARRVWERHRRRIREMVPPERLLEYKLGDGWRPLCAFLGRPVPEGVDFPRVNDAQMLRRVMMGKIQRNMVAVLRLTAPWVALVLAIGLGLWLFTPP</sequence>
<comment type="caution">
    <text evidence="2">The sequence shown here is derived from an EMBL/GenBank/DDBJ whole genome shotgun (WGS) entry which is preliminary data.</text>
</comment>
<keyword evidence="1" id="KW-0472">Membrane</keyword>
<dbReference type="EMBL" id="JAPDFR010000001">
    <property type="protein sequence ID" value="KAK0391712.1"/>
    <property type="molecule type" value="Genomic_DNA"/>
</dbReference>
<dbReference type="Gene3D" id="3.40.50.300">
    <property type="entry name" value="P-loop containing nucleotide triphosphate hydrolases"/>
    <property type="match status" value="1"/>
</dbReference>
<reference evidence="2" key="1">
    <citation type="submission" date="2022-10" db="EMBL/GenBank/DDBJ databases">
        <title>Determination and structural analysis of whole genome sequence of Sarocladium strictum F4-1.</title>
        <authorList>
            <person name="Hu L."/>
            <person name="Jiang Y."/>
        </authorList>
    </citation>
    <scope>NUCLEOTIDE SEQUENCE</scope>
    <source>
        <strain evidence="2">F4-1</strain>
    </source>
</reference>
<evidence type="ECO:0000313" key="3">
    <source>
        <dbReference type="Proteomes" id="UP001175261"/>
    </source>
</evidence>
<dbReference type="SUPFAM" id="SSF52540">
    <property type="entry name" value="P-loop containing nucleoside triphosphate hydrolases"/>
    <property type="match status" value="1"/>
</dbReference>
<evidence type="ECO:0000256" key="1">
    <source>
        <dbReference type="SAM" id="Phobius"/>
    </source>
</evidence>
<keyword evidence="3" id="KW-1185">Reference proteome</keyword>
<name>A0AA39LC16_SARSR</name>
<dbReference type="Proteomes" id="UP001175261">
    <property type="component" value="Unassembled WGS sequence"/>
</dbReference>
<protein>
    <recommendedName>
        <fullName evidence="4">P-loop containing nucleoside triphosphate hydrolase protein</fullName>
    </recommendedName>
</protein>
<keyword evidence="1" id="KW-0812">Transmembrane</keyword>
<dbReference type="InterPro" id="IPR040632">
    <property type="entry name" value="Sulfotransfer_4"/>
</dbReference>
<evidence type="ECO:0000313" key="2">
    <source>
        <dbReference type="EMBL" id="KAK0391712.1"/>
    </source>
</evidence>
<evidence type="ECO:0008006" key="4">
    <source>
        <dbReference type="Google" id="ProtNLM"/>
    </source>
</evidence>
<dbReference type="AlphaFoldDB" id="A0AA39LC16"/>